<dbReference type="InterPro" id="IPR053032">
    <property type="entry name" value="BAH_domain-containing"/>
</dbReference>
<dbReference type="GO" id="GO:0031507">
    <property type="term" value="P:heterochromatin formation"/>
    <property type="evidence" value="ECO:0007669"/>
    <property type="project" value="TreeGrafter"/>
</dbReference>
<dbReference type="Pfam" id="PF01426">
    <property type="entry name" value="BAH"/>
    <property type="match status" value="1"/>
</dbReference>
<reference evidence="2" key="1">
    <citation type="submission" date="2013-07" db="EMBL/GenBank/DDBJ databases">
        <title>Nephila pilipes venom gland.</title>
        <authorList>
            <person name="Huo L.J."/>
        </authorList>
    </citation>
    <scope>NUCLEOTIDE SEQUENCE</scope>
    <source>
        <tissue evidence="2">Venom gland</tissue>
    </source>
</reference>
<dbReference type="PANTHER" id="PTHR46576:SF1">
    <property type="entry name" value="BROMO ADJACENT HOMOLOGY DOMAIN-CONTAINING 1 PROTEIN"/>
    <property type="match status" value="1"/>
</dbReference>
<dbReference type="GO" id="GO:0000976">
    <property type="term" value="F:transcription cis-regulatory region binding"/>
    <property type="evidence" value="ECO:0007669"/>
    <property type="project" value="TreeGrafter"/>
</dbReference>
<dbReference type="Gene3D" id="2.30.30.490">
    <property type="match status" value="1"/>
</dbReference>
<dbReference type="SMART" id="SM00439">
    <property type="entry name" value="BAH"/>
    <property type="match status" value="1"/>
</dbReference>
<dbReference type="PANTHER" id="PTHR46576">
    <property type="entry name" value="BROMO ADJACENT HOMOLOGY DOMAIN-CONTAINING 1 PROTEIN"/>
    <property type="match status" value="1"/>
</dbReference>
<dbReference type="EMBL" id="KF433116">
    <property type="protein sequence ID" value="AII97441.1"/>
    <property type="molecule type" value="mRNA"/>
</dbReference>
<dbReference type="PROSITE" id="PS51038">
    <property type="entry name" value="BAH"/>
    <property type="match status" value="1"/>
</dbReference>
<dbReference type="InterPro" id="IPR001025">
    <property type="entry name" value="BAH_dom"/>
</dbReference>
<feature type="domain" description="BAH" evidence="1">
    <location>
        <begin position="7"/>
        <end position="157"/>
    </location>
</feature>
<accession>A0A076KTD5</accession>
<dbReference type="AlphaFoldDB" id="A0A076KTD5"/>
<protein>
    <submittedName>
        <fullName evidence="2">BLTX29</fullName>
    </submittedName>
</protein>
<dbReference type="GO" id="GO:0045892">
    <property type="term" value="P:negative regulation of DNA-templated transcription"/>
    <property type="evidence" value="ECO:0007669"/>
    <property type="project" value="TreeGrafter"/>
</dbReference>
<sequence>MKHVEGDVICERDCVYLRSSIRRTNMPFVAKVTALWGNPEDGEMTMSLLWYYRPEQTETEKKIPCQPNEIFASKHRDTNSVACIEDKCYVLTYSEFCRFKKRCLMLPNDTKSTISLVPLGQDYLRQTRLPSSHIASELVMFCHRVYDYRQKRMLKNPL</sequence>
<proteinExistence type="evidence at transcript level"/>
<organism evidence="2">
    <name type="scientific">Nephila pilipes</name>
    <name type="common">Giant wood spider</name>
    <name type="synonym">Nephila maculata</name>
    <dbReference type="NCBI Taxonomy" id="299642"/>
    <lineage>
        <taxon>Eukaryota</taxon>
        <taxon>Metazoa</taxon>
        <taxon>Ecdysozoa</taxon>
        <taxon>Arthropoda</taxon>
        <taxon>Chelicerata</taxon>
        <taxon>Arachnida</taxon>
        <taxon>Araneae</taxon>
        <taxon>Araneomorphae</taxon>
        <taxon>Entelegynae</taxon>
        <taxon>Araneoidea</taxon>
        <taxon>Nephilidae</taxon>
        <taxon>Nephila</taxon>
    </lineage>
</organism>
<dbReference type="GO" id="GO:0003682">
    <property type="term" value="F:chromatin binding"/>
    <property type="evidence" value="ECO:0007669"/>
    <property type="project" value="InterPro"/>
</dbReference>
<evidence type="ECO:0000259" key="1">
    <source>
        <dbReference type="PROSITE" id="PS51038"/>
    </source>
</evidence>
<name>A0A076KTD5_NEPPI</name>
<dbReference type="InterPro" id="IPR043151">
    <property type="entry name" value="BAH_sf"/>
</dbReference>
<evidence type="ECO:0000313" key="2">
    <source>
        <dbReference type="EMBL" id="AII97441.1"/>
    </source>
</evidence>
<dbReference type="GO" id="GO:0005677">
    <property type="term" value="C:chromatin silencing complex"/>
    <property type="evidence" value="ECO:0007669"/>
    <property type="project" value="TreeGrafter"/>
</dbReference>